<evidence type="ECO:0000313" key="10">
    <source>
        <dbReference type="Ensembl" id="ENSOANP00000037553.1"/>
    </source>
</evidence>
<evidence type="ECO:0000256" key="3">
    <source>
        <dbReference type="ARBA" id="ARBA00012877"/>
    </source>
</evidence>
<dbReference type="InterPro" id="IPR016673">
    <property type="entry name" value="HHMT-like"/>
</dbReference>
<keyword evidence="7" id="KW-0949">S-adenosyl-L-methionine</keyword>
<evidence type="ECO:0000256" key="1">
    <source>
        <dbReference type="ARBA" id="ARBA00003587"/>
    </source>
</evidence>
<evidence type="ECO:0000256" key="4">
    <source>
        <dbReference type="ARBA" id="ARBA00016265"/>
    </source>
</evidence>
<evidence type="ECO:0000256" key="9">
    <source>
        <dbReference type="PIRSR" id="PIRSR016616-2"/>
    </source>
</evidence>
<dbReference type="PROSITE" id="PS51597">
    <property type="entry name" value="SAM_HNMT"/>
    <property type="match status" value="1"/>
</dbReference>
<dbReference type="FunFam" id="3.40.50.150:FF:000118">
    <property type="entry name" value="Histamine N-methyltransferase"/>
    <property type="match status" value="1"/>
</dbReference>
<evidence type="ECO:0000256" key="2">
    <source>
        <dbReference type="ARBA" id="ARBA00011245"/>
    </source>
</evidence>
<organism evidence="10 11">
    <name type="scientific">Ornithorhynchus anatinus</name>
    <name type="common">Duckbill platypus</name>
    <dbReference type="NCBI Taxonomy" id="9258"/>
    <lineage>
        <taxon>Eukaryota</taxon>
        <taxon>Metazoa</taxon>
        <taxon>Chordata</taxon>
        <taxon>Craniata</taxon>
        <taxon>Vertebrata</taxon>
        <taxon>Euteleostomi</taxon>
        <taxon>Mammalia</taxon>
        <taxon>Monotremata</taxon>
        <taxon>Ornithorhynchidae</taxon>
        <taxon>Ornithorhynchus</taxon>
    </lineage>
</organism>
<dbReference type="InterPro" id="IPR029063">
    <property type="entry name" value="SAM-dependent_MTases_sf"/>
</dbReference>
<dbReference type="GO" id="GO:0046539">
    <property type="term" value="F:histamine N-methyltransferase activity"/>
    <property type="evidence" value="ECO:0007669"/>
    <property type="project" value="UniProtKB-EC"/>
</dbReference>
<sequence>MEPEREKTRYRRPDFEAQLVMPPCEGAGPCVRAPMRSLTEEEYAWAFKAFLDRSTEHQCMEEFNTSVLPGVIARIGDGKSTINVLGVGSGPGEQDLKMLRVIQECHPGRPIDTDVIEPNAKHIGKFKALVGSSSGLENVKFHWHQLTAEDHKARMQGKAGRKEYHFIHLVQMLYRVDDIAATIKFFYSCLAAGGKLLIIILSGSSGWAGLWRSHQHCLPSTDSGHYVTSLDIQAILRRLGLEHRVYDLPSRWDITECFAEGDKVGGLMLDFLTGTKDFRDTAPLDLKTRLREALRRPECSSLEGGRVMFNNNLSMIVVPAPEVPAVLEAPVALCHQRPKAVE</sequence>
<reference evidence="10" key="2">
    <citation type="submission" date="2025-09" db="UniProtKB">
        <authorList>
            <consortium name="Ensembl"/>
        </authorList>
    </citation>
    <scope>IDENTIFICATION</scope>
    <source>
        <strain evidence="10">Glennie</strain>
    </source>
</reference>
<proteinExistence type="predicted"/>
<dbReference type="AlphaFoldDB" id="A0A6I8N9N2"/>
<dbReference type="SUPFAM" id="SSF53335">
    <property type="entry name" value="S-adenosyl-L-methionine-dependent methyltransferases"/>
    <property type="match status" value="1"/>
</dbReference>
<keyword evidence="11" id="KW-1185">Reference proteome</keyword>
<feature type="binding site" evidence="9">
    <location>
        <position position="56"/>
    </location>
    <ligand>
        <name>substrate</name>
    </ligand>
</feature>
<comment type="subunit">
    <text evidence="2">Monomer.</text>
</comment>
<comment type="function">
    <text evidence="1">Inactivates histamine by N-methylation. Plays an important role in degrading histamine and in regulating the airway response to histamine.</text>
</comment>
<dbReference type="Pfam" id="PF13489">
    <property type="entry name" value="Methyltransf_23"/>
    <property type="match status" value="1"/>
</dbReference>
<evidence type="ECO:0000256" key="6">
    <source>
        <dbReference type="ARBA" id="ARBA00022679"/>
    </source>
</evidence>
<comment type="catalytic activity">
    <reaction evidence="8">
        <text>histamine + S-adenosyl-L-methionine = N(tau)-methylhistamine + S-adenosyl-L-homocysteine + H(+)</text>
        <dbReference type="Rhea" id="RHEA:19301"/>
        <dbReference type="ChEBI" id="CHEBI:15378"/>
        <dbReference type="ChEBI" id="CHEBI:57856"/>
        <dbReference type="ChEBI" id="CHEBI:58432"/>
        <dbReference type="ChEBI" id="CHEBI:58600"/>
        <dbReference type="ChEBI" id="CHEBI:59789"/>
        <dbReference type="EC" id="2.1.1.8"/>
    </reaction>
</comment>
<dbReference type="OMA" id="SGWASIW"/>
<dbReference type="EC" id="2.1.1.8" evidence="3"/>
<dbReference type="Proteomes" id="UP000002279">
    <property type="component" value="Unplaced"/>
</dbReference>
<accession>A0A6I8N9N2</accession>
<dbReference type="GO" id="GO:0032259">
    <property type="term" value="P:methylation"/>
    <property type="evidence" value="ECO:0007669"/>
    <property type="project" value="UniProtKB-KW"/>
</dbReference>
<keyword evidence="5" id="KW-0489">Methyltransferase</keyword>
<feature type="binding site" evidence="9">
    <location>
        <position position="311"/>
    </location>
    <ligand>
        <name>substrate</name>
    </ligand>
</feature>
<evidence type="ECO:0000313" key="11">
    <source>
        <dbReference type="Proteomes" id="UP000002279"/>
    </source>
</evidence>
<dbReference type="Ensembl" id="ENSOANT00000071850.1">
    <property type="protein sequence ID" value="ENSOANP00000037553.1"/>
    <property type="gene ID" value="ENSOANG00000048355.1"/>
</dbReference>
<keyword evidence="6" id="KW-0808">Transferase</keyword>
<name>A0A6I8N9N2_ORNAN</name>
<dbReference type="Bgee" id="ENSOANG00000048355">
    <property type="expression patterns" value="Expressed in heart and 2 other cell types or tissues"/>
</dbReference>
<evidence type="ECO:0000256" key="8">
    <source>
        <dbReference type="ARBA" id="ARBA00049195"/>
    </source>
</evidence>
<dbReference type="GeneTree" id="ENSGT00390000002862"/>
<dbReference type="PIRSF" id="PIRSF016616">
    <property type="entry name" value="HHMT"/>
    <property type="match status" value="1"/>
</dbReference>
<protein>
    <recommendedName>
        <fullName evidence="4">Histamine N-methyltransferase</fullName>
        <ecNumber evidence="3">2.1.1.8</ecNumber>
    </recommendedName>
</protein>
<dbReference type="Gene3D" id="3.40.50.150">
    <property type="entry name" value="Vaccinia Virus protein VP39"/>
    <property type="match status" value="1"/>
</dbReference>
<gene>
    <name evidence="10" type="primary">LOC103170638</name>
</gene>
<reference evidence="10" key="1">
    <citation type="submission" date="2025-08" db="UniProtKB">
        <authorList>
            <consortium name="Ensembl"/>
        </authorList>
    </citation>
    <scope>IDENTIFICATION</scope>
    <source>
        <strain evidence="10">Glennie</strain>
    </source>
</reference>
<dbReference type="InParanoid" id="A0A6I8N9N2"/>
<evidence type="ECO:0000256" key="7">
    <source>
        <dbReference type="ARBA" id="ARBA00022691"/>
    </source>
</evidence>
<evidence type="ECO:0000256" key="5">
    <source>
        <dbReference type="ARBA" id="ARBA00022603"/>
    </source>
</evidence>